<keyword evidence="2" id="KW-1185">Reference proteome</keyword>
<proteinExistence type="predicted"/>
<dbReference type="EMBL" id="VDLU01000002">
    <property type="protein sequence ID" value="TNJ28061.1"/>
    <property type="molecule type" value="Genomic_DNA"/>
</dbReference>
<accession>A0A4Z1T6G2</accession>
<dbReference type="OrthoDB" id="10251761at2759"/>
<protein>
    <submittedName>
        <fullName evidence="1">Uncharacterized protein</fullName>
    </submittedName>
</protein>
<dbReference type="AlphaFoldDB" id="A0A4Z1T6G2"/>
<dbReference type="Proteomes" id="UP000315496">
    <property type="component" value="Chromosome 2"/>
</dbReference>
<evidence type="ECO:0000313" key="1">
    <source>
        <dbReference type="EMBL" id="TNJ28061.1"/>
    </source>
</evidence>
<dbReference type="SUPFAM" id="SSF50891">
    <property type="entry name" value="Cyclophilin-like"/>
    <property type="match status" value="1"/>
</dbReference>
<organism evidence="1 2">
    <name type="scientific">Giardia muris</name>
    <dbReference type="NCBI Taxonomy" id="5742"/>
    <lineage>
        <taxon>Eukaryota</taxon>
        <taxon>Metamonada</taxon>
        <taxon>Diplomonadida</taxon>
        <taxon>Hexamitidae</taxon>
        <taxon>Giardiinae</taxon>
        <taxon>Giardia</taxon>
    </lineage>
</organism>
<dbReference type="VEuPathDB" id="GiardiaDB:GMRT_10021"/>
<reference evidence="1 2" key="1">
    <citation type="submission" date="2019-05" db="EMBL/GenBank/DDBJ databases">
        <title>The compact genome of Giardia muris reveals important steps in the evolution of intestinal protozoan parasites.</title>
        <authorList>
            <person name="Xu F."/>
            <person name="Jimenez-Gonzalez A."/>
            <person name="Einarsson E."/>
            <person name="Astvaldsson A."/>
            <person name="Peirasmaki D."/>
            <person name="Eckmann L."/>
            <person name="Andersson J.O."/>
            <person name="Svard S.G."/>
            <person name="Jerlstrom-Hultqvist J."/>
        </authorList>
    </citation>
    <scope>NUCLEOTIDE SEQUENCE [LARGE SCALE GENOMIC DNA]</scope>
    <source>
        <strain evidence="1 2">Roberts-Thomson</strain>
    </source>
</reference>
<evidence type="ECO:0000313" key="2">
    <source>
        <dbReference type="Proteomes" id="UP000315496"/>
    </source>
</evidence>
<comment type="caution">
    <text evidence="1">The sequence shown here is derived from an EMBL/GenBank/DDBJ whole genome shotgun (WGS) entry which is preliminary data.</text>
</comment>
<gene>
    <name evidence="1" type="ORF">GMRT_10021</name>
</gene>
<name>A0A4Z1T6G2_GIAMU</name>
<sequence>MCAQVQSVTFEVCSADRALHETLVFEIYPYVDKRIRTFFLELVRGTAQHKFSYRGSPIYAATESFFLFGNIERAGVKCSVPLQDASYPFKVPRIGAGQPLPKAGYLCLIPADQTSSSQELLVTLANCQIHAKDMVCIGELAPTQLDALARIGQFLKAVMLRPQRPAFISNCYVQGEPPPKPCDAAIDSFQQATEASRVAEEAASEEWHKQFQAMIESQKTRT</sequence>
<dbReference type="InterPro" id="IPR029000">
    <property type="entry name" value="Cyclophilin-like_dom_sf"/>
</dbReference>